<reference evidence="5" key="1">
    <citation type="journal article" date="2020" name="Stud. Mycol.">
        <title>101 Dothideomycetes genomes: a test case for predicting lifestyles and emergence of pathogens.</title>
        <authorList>
            <person name="Haridas S."/>
            <person name="Albert R."/>
            <person name="Binder M."/>
            <person name="Bloem J."/>
            <person name="Labutti K."/>
            <person name="Salamov A."/>
            <person name="Andreopoulos B."/>
            <person name="Baker S."/>
            <person name="Barry K."/>
            <person name="Bills G."/>
            <person name="Bluhm B."/>
            <person name="Cannon C."/>
            <person name="Castanera R."/>
            <person name="Culley D."/>
            <person name="Daum C."/>
            <person name="Ezra D."/>
            <person name="Gonzalez J."/>
            <person name="Henrissat B."/>
            <person name="Kuo A."/>
            <person name="Liang C."/>
            <person name="Lipzen A."/>
            <person name="Lutzoni F."/>
            <person name="Magnuson J."/>
            <person name="Mondo S."/>
            <person name="Nolan M."/>
            <person name="Ohm R."/>
            <person name="Pangilinan J."/>
            <person name="Park H.-J."/>
            <person name="Ramirez L."/>
            <person name="Alfaro M."/>
            <person name="Sun H."/>
            <person name="Tritt A."/>
            <person name="Yoshinaga Y."/>
            <person name="Zwiers L.-H."/>
            <person name="Turgeon B."/>
            <person name="Goodwin S."/>
            <person name="Spatafora J."/>
            <person name="Crous P."/>
            <person name="Grigoriev I."/>
        </authorList>
    </citation>
    <scope>NUCLEOTIDE SEQUENCE</scope>
    <source>
        <strain evidence="5">CBS 279.74</strain>
    </source>
</reference>
<comment type="subcellular location">
    <subcellularLocation>
        <location evidence="1">Nucleus</location>
    </subcellularLocation>
</comment>
<dbReference type="SMART" id="SM00066">
    <property type="entry name" value="GAL4"/>
    <property type="match status" value="1"/>
</dbReference>
<evidence type="ECO:0000256" key="2">
    <source>
        <dbReference type="ARBA" id="ARBA00023242"/>
    </source>
</evidence>
<dbReference type="PANTHER" id="PTHR37534">
    <property type="entry name" value="TRANSCRIPTIONAL ACTIVATOR PROTEIN UGA3"/>
    <property type="match status" value="1"/>
</dbReference>
<dbReference type="Pfam" id="PF00172">
    <property type="entry name" value="Zn_clus"/>
    <property type="match status" value="1"/>
</dbReference>
<dbReference type="GO" id="GO:0000976">
    <property type="term" value="F:transcription cis-regulatory region binding"/>
    <property type="evidence" value="ECO:0007669"/>
    <property type="project" value="TreeGrafter"/>
</dbReference>
<evidence type="ECO:0000313" key="6">
    <source>
        <dbReference type="Proteomes" id="UP000799428"/>
    </source>
</evidence>
<dbReference type="InterPro" id="IPR036864">
    <property type="entry name" value="Zn2-C6_fun-type_DNA-bd_sf"/>
</dbReference>
<dbReference type="PROSITE" id="PS50048">
    <property type="entry name" value="ZN2_CY6_FUNGAL_2"/>
    <property type="match status" value="1"/>
</dbReference>
<evidence type="ECO:0000256" key="3">
    <source>
        <dbReference type="SAM" id="MobiDB-lite"/>
    </source>
</evidence>
<dbReference type="EMBL" id="MU005769">
    <property type="protein sequence ID" value="KAF2710143.1"/>
    <property type="molecule type" value="Genomic_DNA"/>
</dbReference>
<dbReference type="InterPro" id="IPR021858">
    <property type="entry name" value="Fun_TF"/>
</dbReference>
<dbReference type="GO" id="GO:0005634">
    <property type="term" value="C:nucleus"/>
    <property type="evidence" value="ECO:0007669"/>
    <property type="project" value="UniProtKB-SubCell"/>
</dbReference>
<feature type="domain" description="Zn(2)-C6 fungal-type" evidence="4">
    <location>
        <begin position="11"/>
        <end position="39"/>
    </location>
</feature>
<feature type="compositionally biased region" description="Polar residues" evidence="3">
    <location>
        <begin position="71"/>
        <end position="86"/>
    </location>
</feature>
<gene>
    <name evidence="5" type="ORF">K504DRAFT_476211</name>
</gene>
<evidence type="ECO:0000259" key="4">
    <source>
        <dbReference type="PROSITE" id="PS50048"/>
    </source>
</evidence>
<dbReference type="GO" id="GO:0008270">
    <property type="term" value="F:zinc ion binding"/>
    <property type="evidence" value="ECO:0007669"/>
    <property type="project" value="InterPro"/>
</dbReference>
<dbReference type="GO" id="GO:0000981">
    <property type="term" value="F:DNA-binding transcription factor activity, RNA polymerase II-specific"/>
    <property type="evidence" value="ECO:0007669"/>
    <property type="project" value="InterPro"/>
</dbReference>
<accession>A0A6G1KBX5</accession>
<name>A0A6G1KBX5_9PLEO</name>
<feature type="region of interest" description="Disordered" evidence="3">
    <location>
        <begin position="63"/>
        <end position="86"/>
    </location>
</feature>
<organism evidence="5 6">
    <name type="scientific">Pleomassaria siparia CBS 279.74</name>
    <dbReference type="NCBI Taxonomy" id="1314801"/>
    <lineage>
        <taxon>Eukaryota</taxon>
        <taxon>Fungi</taxon>
        <taxon>Dikarya</taxon>
        <taxon>Ascomycota</taxon>
        <taxon>Pezizomycotina</taxon>
        <taxon>Dothideomycetes</taxon>
        <taxon>Pleosporomycetidae</taxon>
        <taxon>Pleosporales</taxon>
        <taxon>Pleomassariaceae</taxon>
        <taxon>Pleomassaria</taxon>
    </lineage>
</organism>
<sequence length="541" mass="60712">MQLSLSLPTKACHNCRKRRWKCDRSLPVCQKCLSSGSDCLGYGKLFVWNHGIASRGKMMGRSYEEREATKNEGQASSKAFSNSNPTSGIFPMESSFLTSNQENMQMTVHRPLVDPLVQDMAYDSRYYLFHFATQLCAEMVTYDVPGNNPVRDLIPVVSDSPLLLQIILANSAFHIFNILREPVETESSTYQDDRRPRLIAHYGGPNRLGGPLKSSYRDALVAKQQALSLLAQSVASVNEHNIDQILVVILLFINYALIESGKDKWMVHMAGARKLIHLLGTPSFQQTPTSKLRKCVLSDFLVFSILGSTLSFTPGPRQLIPDTIELEPILDYAQTNNYLSCPAPLLRIMLRTFELPDGRQCASDELSFEVQEQVRELLEAALSFDPFRWAYTFQPTSPFEDLDKRARIASAHRAAVCIYIARVLSCTNPLLDPSSGSALVSLTGLADEVVHHISHLSPSDNVFKCISWPLFLAGAESEDHIQRMWIMDRLNTLHSIMYWGYIPTVKSVLEVIWTNKDKAGRGADNCWVDEVKEMGTDLLVA</sequence>
<dbReference type="Gene3D" id="4.10.240.10">
    <property type="entry name" value="Zn(2)-C6 fungal-type DNA-binding domain"/>
    <property type="match status" value="1"/>
</dbReference>
<dbReference type="OrthoDB" id="5380854at2759"/>
<evidence type="ECO:0000313" key="5">
    <source>
        <dbReference type="EMBL" id="KAF2710143.1"/>
    </source>
</evidence>
<dbReference type="InterPro" id="IPR001138">
    <property type="entry name" value="Zn2Cys6_DnaBD"/>
</dbReference>
<dbReference type="GO" id="GO:0045944">
    <property type="term" value="P:positive regulation of transcription by RNA polymerase II"/>
    <property type="evidence" value="ECO:0007669"/>
    <property type="project" value="TreeGrafter"/>
</dbReference>
<dbReference type="SUPFAM" id="SSF57701">
    <property type="entry name" value="Zn2/Cys6 DNA-binding domain"/>
    <property type="match status" value="1"/>
</dbReference>
<dbReference type="PROSITE" id="PS00463">
    <property type="entry name" value="ZN2_CY6_FUNGAL_1"/>
    <property type="match status" value="1"/>
</dbReference>
<proteinExistence type="predicted"/>
<dbReference type="CDD" id="cd00067">
    <property type="entry name" value="GAL4"/>
    <property type="match status" value="1"/>
</dbReference>
<keyword evidence="6" id="KW-1185">Reference proteome</keyword>
<protein>
    <recommendedName>
        <fullName evidence="4">Zn(2)-C6 fungal-type domain-containing protein</fullName>
    </recommendedName>
</protein>
<keyword evidence="2" id="KW-0539">Nucleus</keyword>
<dbReference type="Proteomes" id="UP000799428">
    <property type="component" value="Unassembled WGS sequence"/>
</dbReference>
<evidence type="ECO:0000256" key="1">
    <source>
        <dbReference type="ARBA" id="ARBA00004123"/>
    </source>
</evidence>
<dbReference type="AlphaFoldDB" id="A0A6G1KBX5"/>
<dbReference type="PANTHER" id="PTHR37534:SF51">
    <property type="entry name" value="ACRIFLAVINE SENSITIVITY CONTROL PROTEIN ACR-2"/>
    <property type="match status" value="1"/>
</dbReference>
<dbReference type="Pfam" id="PF11951">
    <property type="entry name" value="Fungal_trans_2"/>
    <property type="match status" value="1"/>
</dbReference>